<evidence type="ECO:0000313" key="14">
    <source>
        <dbReference type="Proteomes" id="UP000887565"/>
    </source>
</evidence>
<keyword evidence="2" id="KW-1003">Cell membrane</keyword>
<proteinExistence type="inferred from homology"/>
<dbReference type="InterPro" id="IPR017452">
    <property type="entry name" value="GPCR_Rhodpsn_7TM"/>
</dbReference>
<dbReference type="Pfam" id="PF00001">
    <property type="entry name" value="7tm_1"/>
    <property type="match status" value="1"/>
</dbReference>
<feature type="transmembrane region" description="Helical" evidence="12">
    <location>
        <begin position="261"/>
        <end position="281"/>
    </location>
</feature>
<evidence type="ECO:0000256" key="2">
    <source>
        <dbReference type="ARBA" id="ARBA00022475"/>
    </source>
</evidence>
<dbReference type="WBParaSite" id="nRc.2.0.1.t45990-RA">
    <property type="protein sequence ID" value="nRc.2.0.1.t45990-RA"/>
    <property type="gene ID" value="nRc.2.0.1.g45990"/>
</dbReference>
<protein>
    <submittedName>
        <fullName evidence="15">G-protein coupled receptors family 1 profile domain-containing protein</fullName>
    </submittedName>
</protein>
<reference evidence="15" key="1">
    <citation type="submission" date="2022-11" db="UniProtKB">
        <authorList>
            <consortium name="WormBaseParasite"/>
        </authorList>
    </citation>
    <scope>IDENTIFICATION</scope>
</reference>
<evidence type="ECO:0000256" key="10">
    <source>
        <dbReference type="ARBA" id="ARBA00023224"/>
    </source>
</evidence>
<comment type="subcellular location">
    <subcellularLocation>
        <location evidence="1">Cell membrane</location>
        <topology evidence="1">Multi-pass membrane protein</topology>
    </subcellularLocation>
</comment>
<keyword evidence="7" id="KW-1015">Disulfide bond</keyword>
<keyword evidence="3 11" id="KW-0812">Transmembrane</keyword>
<name>A0A915L4I4_ROMCU</name>
<dbReference type="AlphaFoldDB" id="A0A915L4I4"/>
<keyword evidence="4 12" id="KW-1133">Transmembrane helix</keyword>
<feature type="domain" description="G-protein coupled receptors family 1 profile" evidence="13">
    <location>
        <begin position="44"/>
        <end position="324"/>
    </location>
</feature>
<dbReference type="GO" id="GO:0005886">
    <property type="term" value="C:plasma membrane"/>
    <property type="evidence" value="ECO:0007669"/>
    <property type="project" value="UniProtKB-SubCell"/>
</dbReference>
<dbReference type="PANTHER" id="PTHR45695">
    <property type="entry name" value="LEUCOKININ RECEPTOR-RELATED"/>
    <property type="match status" value="1"/>
</dbReference>
<evidence type="ECO:0000256" key="4">
    <source>
        <dbReference type="ARBA" id="ARBA00022989"/>
    </source>
</evidence>
<dbReference type="SUPFAM" id="SSF81321">
    <property type="entry name" value="Family A G protein-coupled receptor-like"/>
    <property type="match status" value="1"/>
</dbReference>
<comment type="similarity">
    <text evidence="11">Belongs to the G-protein coupled receptor 1 family.</text>
</comment>
<evidence type="ECO:0000256" key="1">
    <source>
        <dbReference type="ARBA" id="ARBA00004651"/>
    </source>
</evidence>
<dbReference type="PRINTS" id="PR00237">
    <property type="entry name" value="GPCRRHODOPSN"/>
</dbReference>
<dbReference type="GO" id="GO:0004930">
    <property type="term" value="F:G protein-coupled receptor activity"/>
    <property type="evidence" value="ECO:0007669"/>
    <property type="project" value="UniProtKB-KW"/>
</dbReference>
<dbReference type="PANTHER" id="PTHR45695:SF23">
    <property type="entry name" value="GALANIN-LIKE G-PROTEIN COUPLED RECEPTOR NPR-9"/>
    <property type="match status" value="1"/>
</dbReference>
<feature type="transmembrane region" description="Helical" evidence="12">
    <location>
        <begin position="144"/>
        <end position="164"/>
    </location>
</feature>
<keyword evidence="9" id="KW-0325">Glycoprotein</keyword>
<evidence type="ECO:0000256" key="6">
    <source>
        <dbReference type="ARBA" id="ARBA00023136"/>
    </source>
</evidence>
<evidence type="ECO:0000313" key="15">
    <source>
        <dbReference type="WBParaSite" id="nRc.2.0.1.t45990-RA"/>
    </source>
</evidence>
<keyword evidence="6 12" id="KW-0472">Membrane</keyword>
<keyword evidence="10 11" id="KW-0807">Transducer</keyword>
<evidence type="ECO:0000256" key="3">
    <source>
        <dbReference type="ARBA" id="ARBA00022692"/>
    </source>
</evidence>
<keyword evidence="8 11" id="KW-0675">Receptor</keyword>
<feature type="transmembrane region" description="Helical" evidence="12">
    <location>
        <begin position="64"/>
        <end position="84"/>
    </location>
</feature>
<evidence type="ECO:0000256" key="12">
    <source>
        <dbReference type="SAM" id="Phobius"/>
    </source>
</evidence>
<evidence type="ECO:0000256" key="11">
    <source>
        <dbReference type="RuleBase" id="RU000688"/>
    </source>
</evidence>
<feature type="transmembrane region" description="Helical" evidence="12">
    <location>
        <begin position="201"/>
        <end position="222"/>
    </location>
</feature>
<evidence type="ECO:0000256" key="8">
    <source>
        <dbReference type="ARBA" id="ARBA00023170"/>
    </source>
</evidence>
<keyword evidence="14" id="KW-1185">Reference proteome</keyword>
<organism evidence="14 15">
    <name type="scientific">Romanomermis culicivorax</name>
    <name type="common">Nematode worm</name>
    <dbReference type="NCBI Taxonomy" id="13658"/>
    <lineage>
        <taxon>Eukaryota</taxon>
        <taxon>Metazoa</taxon>
        <taxon>Ecdysozoa</taxon>
        <taxon>Nematoda</taxon>
        <taxon>Enoplea</taxon>
        <taxon>Dorylaimia</taxon>
        <taxon>Mermithida</taxon>
        <taxon>Mermithoidea</taxon>
        <taxon>Mermithidae</taxon>
        <taxon>Romanomermis</taxon>
    </lineage>
</organism>
<feature type="transmembrane region" description="Helical" evidence="12">
    <location>
        <begin position="104"/>
        <end position="123"/>
    </location>
</feature>
<dbReference type="PROSITE" id="PS50262">
    <property type="entry name" value="G_PROTEIN_RECEP_F1_2"/>
    <property type="match status" value="1"/>
</dbReference>
<dbReference type="PROSITE" id="PS00237">
    <property type="entry name" value="G_PROTEIN_RECEP_F1_1"/>
    <property type="match status" value="1"/>
</dbReference>
<evidence type="ECO:0000256" key="9">
    <source>
        <dbReference type="ARBA" id="ARBA00023180"/>
    </source>
</evidence>
<keyword evidence="5 11" id="KW-0297">G-protein coupled receptor</keyword>
<feature type="transmembrane region" description="Helical" evidence="12">
    <location>
        <begin position="301"/>
        <end position="327"/>
    </location>
</feature>
<feature type="transmembrane region" description="Helical" evidence="12">
    <location>
        <begin position="28"/>
        <end position="52"/>
    </location>
</feature>
<dbReference type="OMA" id="WIFPEWT"/>
<evidence type="ECO:0000256" key="7">
    <source>
        <dbReference type="ARBA" id="ARBA00023157"/>
    </source>
</evidence>
<evidence type="ECO:0000256" key="5">
    <source>
        <dbReference type="ARBA" id="ARBA00023040"/>
    </source>
</evidence>
<dbReference type="Gene3D" id="1.20.1070.10">
    <property type="entry name" value="Rhodopsin 7-helix transmembrane proteins"/>
    <property type="match status" value="1"/>
</dbReference>
<dbReference type="InterPro" id="IPR000276">
    <property type="entry name" value="GPCR_Rhodpsn"/>
</dbReference>
<evidence type="ECO:0000259" key="13">
    <source>
        <dbReference type="PROSITE" id="PS50262"/>
    </source>
</evidence>
<accession>A0A915L4I4</accession>
<sequence length="345" mass="39025">MAANDSVKSFDSYYQNDSGISLENVVPIVIPIVYAFIVFIGISGNTLVIIVVTLNHQMRNSTNALIVNLAAADLLFLTFCVPFTAADFLQPDYPYPNWWCSCLYYLQFVTAYASVWTLVLMSLDRFLAVVFPVQSLTLRTSKNSILASSIVWTLILVFNVNQLWKHGVYDVEESLGEKRHICGYVAMTNATGTEYDIRLHFFTYAVLGYLIPLTVTCCLYCVMLHKLWFRMPGAGARRHRQQTMMLKSASSGESLRAKRKVTWMISGVIVCFAICWLPLNGCFVYTALTYRPRIGPPYSKAFFIVMVCSQSFAYTNSCLNPILYAFLSGKPVNLMFQEQKKCLNP</sequence>
<dbReference type="Proteomes" id="UP000887565">
    <property type="component" value="Unplaced"/>
</dbReference>